<dbReference type="Pfam" id="PF08863">
    <property type="entry name" value="YolD"/>
    <property type="match status" value="1"/>
</dbReference>
<reference evidence="1 2" key="1">
    <citation type="submission" date="2013-08" db="EMBL/GenBank/DDBJ databases">
        <authorList>
            <person name="Huang J."/>
            <person name="Wang G."/>
        </authorList>
    </citation>
    <scope>NUCLEOTIDE SEQUENCE [LARGE SCALE GENOMIC DNA]</scope>
    <source>
        <strain evidence="1 2">JSM 072002</strain>
    </source>
</reference>
<dbReference type="RefSeq" id="WP_036832969.1">
    <property type="nucleotide sequence ID" value="NZ_AVPG01000004.1"/>
</dbReference>
<name>A0A0A5G4H7_9BACI</name>
<dbReference type="Proteomes" id="UP000030401">
    <property type="component" value="Unassembled WGS sequence"/>
</dbReference>
<organism evidence="1 2">
    <name type="scientific">Pontibacillus litoralis JSM 072002</name>
    <dbReference type="NCBI Taxonomy" id="1385512"/>
    <lineage>
        <taxon>Bacteria</taxon>
        <taxon>Bacillati</taxon>
        <taxon>Bacillota</taxon>
        <taxon>Bacilli</taxon>
        <taxon>Bacillales</taxon>
        <taxon>Bacillaceae</taxon>
        <taxon>Pontibacillus</taxon>
    </lineage>
</organism>
<evidence type="ECO:0008006" key="3">
    <source>
        <dbReference type="Google" id="ProtNLM"/>
    </source>
</evidence>
<keyword evidence="2" id="KW-1185">Reference proteome</keyword>
<sequence length="110" mass="13014">MLKDRGNIKWTSLMLPEHVEQLKKVWKEDERVTKGVLAEDEAMEIDFKLKRAFNDDLTVQVKYHNGFDYSYTDMKLLSVDRNHRTLKGIDHQSKESITIKLDDVFNVQIM</sequence>
<dbReference type="PANTHER" id="PTHR40051:SF1">
    <property type="entry name" value="YOLD-LIKE FAMILY PROTEIN"/>
    <property type="match status" value="1"/>
</dbReference>
<protein>
    <recommendedName>
        <fullName evidence="3">YolD-like protein</fullName>
    </recommendedName>
</protein>
<evidence type="ECO:0000313" key="1">
    <source>
        <dbReference type="EMBL" id="KGX87996.1"/>
    </source>
</evidence>
<dbReference type="PANTHER" id="PTHR40051">
    <property type="entry name" value="IG HYPOTHETICAL 15966"/>
    <property type="match status" value="1"/>
</dbReference>
<gene>
    <name evidence="1" type="ORF">N784_12950</name>
</gene>
<comment type="caution">
    <text evidence="1">The sequence shown here is derived from an EMBL/GenBank/DDBJ whole genome shotgun (WGS) entry which is preliminary data.</text>
</comment>
<dbReference type="OrthoDB" id="1644322at2"/>
<accession>A0A0A5G4H7</accession>
<dbReference type="eggNOG" id="ENOG5033B0A">
    <property type="taxonomic scope" value="Bacteria"/>
</dbReference>
<dbReference type="InterPro" id="IPR014962">
    <property type="entry name" value="YolD"/>
</dbReference>
<dbReference type="EMBL" id="AVPG01000004">
    <property type="protein sequence ID" value="KGX87996.1"/>
    <property type="molecule type" value="Genomic_DNA"/>
</dbReference>
<dbReference type="STRING" id="1385512.N784_12950"/>
<evidence type="ECO:0000313" key="2">
    <source>
        <dbReference type="Proteomes" id="UP000030401"/>
    </source>
</evidence>
<dbReference type="AlphaFoldDB" id="A0A0A5G4H7"/>
<proteinExistence type="predicted"/>